<dbReference type="KEGG" id="amr:AM1_6292"/>
<dbReference type="SUPFAM" id="SSF56112">
    <property type="entry name" value="Protein kinase-like (PK-like)"/>
    <property type="match status" value="1"/>
</dbReference>
<dbReference type="EC" id="2.7.11.1" evidence="1"/>
<dbReference type="PROSITE" id="PS50011">
    <property type="entry name" value="PROTEIN_KINASE_DOM"/>
    <property type="match status" value="1"/>
</dbReference>
<keyword evidence="2" id="KW-0723">Serine/threonine-protein kinase</keyword>
<dbReference type="PANTHER" id="PTHR24363">
    <property type="entry name" value="SERINE/THREONINE PROTEIN KINASE"/>
    <property type="match status" value="1"/>
</dbReference>
<evidence type="ECO:0000259" key="9">
    <source>
        <dbReference type="PROSITE" id="PS50011"/>
    </source>
</evidence>
<organism evidence="10 11">
    <name type="scientific">Acaryochloris marina (strain MBIC 11017)</name>
    <dbReference type="NCBI Taxonomy" id="329726"/>
    <lineage>
        <taxon>Bacteria</taxon>
        <taxon>Bacillati</taxon>
        <taxon>Cyanobacteriota</taxon>
        <taxon>Cyanophyceae</taxon>
        <taxon>Acaryochloridales</taxon>
        <taxon>Acaryochloridaceae</taxon>
        <taxon>Acaryochloris</taxon>
    </lineage>
</organism>
<evidence type="ECO:0000256" key="8">
    <source>
        <dbReference type="ARBA" id="ARBA00048679"/>
    </source>
</evidence>
<dbReference type="HOGENOM" id="CLU_989100_0_0_3"/>
<evidence type="ECO:0000256" key="1">
    <source>
        <dbReference type="ARBA" id="ARBA00012513"/>
    </source>
</evidence>
<evidence type="ECO:0000313" key="10">
    <source>
        <dbReference type="EMBL" id="ABW31222.1"/>
    </source>
</evidence>
<dbReference type="AlphaFoldDB" id="B0C7D8"/>
<keyword evidence="4" id="KW-0547">Nucleotide-binding</keyword>
<evidence type="ECO:0000256" key="5">
    <source>
        <dbReference type="ARBA" id="ARBA00022777"/>
    </source>
</evidence>
<dbReference type="InterPro" id="IPR000719">
    <property type="entry name" value="Prot_kinase_dom"/>
</dbReference>
<evidence type="ECO:0000313" key="11">
    <source>
        <dbReference type="Proteomes" id="UP000000268"/>
    </source>
</evidence>
<dbReference type="SMART" id="SM00220">
    <property type="entry name" value="S_TKc"/>
    <property type="match status" value="1"/>
</dbReference>
<comment type="catalytic activity">
    <reaction evidence="8">
        <text>L-seryl-[protein] + ATP = O-phospho-L-seryl-[protein] + ADP + H(+)</text>
        <dbReference type="Rhea" id="RHEA:17989"/>
        <dbReference type="Rhea" id="RHEA-COMP:9863"/>
        <dbReference type="Rhea" id="RHEA-COMP:11604"/>
        <dbReference type="ChEBI" id="CHEBI:15378"/>
        <dbReference type="ChEBI" id="CHEBI:29999"/>
        <dbReference type="ChEBI" id="CHEBI:30616"/>
        <dbReference type="ChEBI" id="CHEBI:83421"/>
        <dbReference type="ChEBI" id="CHEBI:456216"/>
        <dbReference type="EC" id="2.7.11.1"/>
    </reaction>
</comment>
<comment type="catalytic activity">
    <reaction evidence="7">
        <text>L-threonyl-[protein] + ATP = O-phospho-L-threonyl-[protein] + ADP + H(+)</text>
        <dbReference type="Rhea" id="RHEA:46608"/>
        <dbReference type="Rhea" id="RHEA-COMP:11060"/>
        <dbReference type="Rhea" id="RHEA-COMP:11605"/>
        <dbReference type="ChEBI" id="CHEBI:15378"/>
        <dbReference type="ChEBI" id="CHEBI:30013"/>
        <dbReference type="ChEBI" id="CHEBI:30616"/>
        <dbReference type="ChEBI" id="CHEBI:61977"/>
        <dbReference type="ChEBI" id="CHEBI:456216"/>
        <dbReference type="EC" id="2.7.11.1"/>
    </reaction>
</comment>
<keyword evidence="11" id="KW-1185">Reference proteome</keyword>
<evidence type="ECO:0000256" key="2">
    <source>
        <dbReference type="ARBA" id="ARBA00022527"/>
    </source>
</evidence>
<keyword evidence="5" id="KW-0418">Kinase</keyword>
<keyword evidence="6" id="KW-0067">ATP-binding</keyword>
<dbReference type="CDD" id="cd14014">
    <property type="entry name" value="STKc_PknB_like"/>
    <property type="match status" value="1"/>
</dbReference>
<evidence type="ECO:0000256" key="4">
    <source>
        <dbReference type="ARBA" id="ARBA00022741"/>
    </source>
</evidence>
<dbReference type="STRING" id="329726.AM1_6292"/>
<proteinExistence type="predicted"/>
<dbReference type="Proteomes" id="UP000000268">
    <property type="component" value="Chromosome"/>
</dbReference>
<dbReference type="PANTHER" id="PTHR24363:SF0">
    <property type="entry name" value="SERINE_THREONINE KINASE LIKE DOMAIN CONTAINING 1"/>
    <property type="match status" value="1"/>
</dbReference>
<dbReference type="Gene3D" id="1.10.510.10">
    <property type="entry name" value="Transferase(Phosphotransferase) domain 1"/>
    <property type="match status" value="1"/>
</dbReference>
<protein>
    <recommendedName>
        <fullName evidence="1">non-specific serine/threonine protein kinase</fullName>
        <ecNumber evidence="1">2.7.11.1</ecNumber>
    </recommendedName>
</protein>
<evidence type="ECO:0000256" key="3">
    <source>
        <dbReference type="ARBA" id="ARBA00022679"/>
    </source>
</evidence>
<keyword evidence="3" id="KW-0808">Transferase</keyword>
<dbReference type="GO" id="GO:0005524">
    <property type="term" value="F:ATP binding"/>
    <property type="evidence" value="ECO:0007669"/>
    <property type="project" value="UniProtKB-KW"/>
</dbReference>
<evidence type="ECO:0000256" key="7">
    <source>
        <dbReference type="ARBA" id="ARBA00047899"/>
    </source>
</evidence>
<name>B0C7D8_ACAM1</name>
<gene>
    <name evidence="10" type="ordered locus">AM1_6292</name>
</gene>
<dbReference type="eggNOG" id="COG0515">
    <property type="taxonomic scope" value="Bacteria"/>
</dbReference>
<evidence type="ECO:0000256" key="6">
    <source>
        <dbReference type="ARBA" id="ARBA00022840"/>
    </source>
</evidence>
<dbReference type="Pfam" id="PF00069">
    <property type="entry name" value="Pkinase"/>
    <property type="match status" value="1"/>
</dbReference>
<reference evidence="10 11" key="1">
    <citation type="journal article" date="2008" name="Proc. Natl. Acad. Sci. U.S.A.">
        <title>Niche adaptation and genome expansion in the chlorophyll d-producing cyanobacterium Acaryochloris marina.</title>
        <authorList>
            <person name="Swingley W.D."/>
            <person name="Chen M."/>
            <person name="Cheung P.C."/>
            <person name="Conrad A.L."/>
            <person name="Dejesa L.C."/>
            <person name="Hao J."/>
            <person name="Honchak B.M."/>
            <person name="Karbach L.E."/>
            <person name="Kurdoglu A."/>
            <person name="Lahiri S."/>
            <person name="Mastrian S.D."/>
            <person name="Miyashita H."/>
            <person name="Page L."/>
            <person name="Ramakrishna P."/>
            <person name="Satoh S."/>
            <person name="Sattley W.M."/>
            <person name="Shimada Y."/>
            <person name="Taylor H.L."/>
            <person name="Tomo T."/>
            <person name="Tsuchiya T."/>
            <person name="Wang Z.T."/>
            <person name="Raymond J."/>
            <person name="Mimuro M."/>
            <person name="Blankenship R.E."/>
            <person name="Touchman J.W."/>
        </authorList>
    </citation>
    <scope>NUCLEOTIDE SEQUENCE [LARGE SCALE GENOMIC DNA]</scope>
    <source>
        <strain evidence="11">MBIC 11017</strain>
    </source>
</reference>
<dbReference type="GO" id="GO:0004674">
    <property type="term" value="F:protein serine/threonine kinase activity"/>
    <property type="evidence" value="ECO:0007669"/>
    <property type="project" value="UniProtKB-KW"/>
</dbReference>
<dbReference type="EMBL" id="CP000828">
    <property type="protein sequence ID" value="ABW31222.1"/>
    <property type="molecule type" value="Genomic_DNA"/>
</dbReference>
<dbReference type="InterPro" id="IPR011009">
    <property type="entry name" value="Kinase-like_dom_sf"/>
</dbReference>
<feature type="domain" description="Protein kinase" evidence="9">
    <location>
        <begin position="1"/>
        <end position="260"/>
    </location>
</feature>
<sequence>MAEDLHHPSKQLCVVKETKPILLKPTVNQSTHNKIKLFQERFKQEAENLVEISREHDQISNLYTCFEKEGQLYWVREWVEGQTLTQWEHPVEPGMIVEILRQTLLVLDSLHNRGILHLNLKPSNIIWRKQDSKVVLTDFGILKEITGHFPLDLQVDPGPRVIPFSYRSPEQSKGGRTGPFSDYYSLGLTMITLMMGNAFEQFKRDFAYHGEMRWRQYIPEVNPVLADILDQAIHYDPRHRFRVARDMLVVLQEVPIEPSTT</sequence>
<accession>B0C7D8</accession>